<dbReference type="Pfam" id="PF03745">
    <property type="entry name" value="DUF309"/>
    <property type="match status" value="1"/>
</dbReference>
<dbReference type="InterPro" id="IPR023203">
    <property type="entry name" value="TTHA0068_sf"/>
</dbReference>
<comment type="caution">
    <text evidence="1">The sequence shown here is derived from an EMBL/GenBank/DDBJ whole genome shotgun (WGS) entry which is preliminary data.</text>
</comment>
<accession>A0ABW8I5G4</accession>
<dbReference type="EMBL" id="JAUIYO010000001">
    <property type="protein sequence ID" value="MFK2824260.1"/>
    <property type="molecule type" value="Genomic_DNA"/>
</dbReference>
<proteinExistence type="predicted"/>
<gene>
    <name evidence="1" type="ORF">QYG89_00945</name>
</gene>
<sequence>MYSFPLPYLSFLVHFHEDHDYFECHEVLEEYWKEKTDGARDSIWVGLIQVAVSFYHHRRSNFAGAQKLAVKALTIFQKRKEELRKLGIDEDAFINQLTSRLQEIKEGKTFTPMAIPFADEEVIHQYRHFQQTFSSELKTENPDYLYNKHLLRDRSDVIAAREQSLKERRGRELLVTTGAPSDYDS</sequence>
<dbReference type="RefSeq" id="WP_404313754.1">
    <property type="nucleotide sequence ID" value="NZ_JAUIYO010000001.1"/>
</dbReference>
<name>A0ABW8I5G4_9BACI</name>
<organism evidence="1 2">
    <name type="scientific">Bacillus lumedeiriae</name>
    <dbReference type="NCBI Taxonomy" id="3058829"/>
    <lineage>
        <taxon>Bacteria</taxon>
        <taxon>Bacillati</taxon>
        <taxon>Bacillota</taxon>
        <taxon>Bacilli</taxon>
        <taxon>Bacillales</taxon>
        <taxon>Bacillaceae</taxon>
        <taxon>Bacillus</taxon>
    </lineage>
</organism>
<dbReference type="Proteomes" id="UP001619911">
    <property type="component" value="Unassembled WGS sequence"/>
</dbReference>
<evidence type="ECO:0000313" key="2">
    <source>
        <dbReference type="Proteomes" id="UP001619911"/>
    </source>
</evidence>
<dbReference type="Gene3D" id="1.10.3450.10">
    <property type="entry name" value="TTHA0068-like"/>
    <property type="match status" value="1"/>
</dbReference>
<evidence type="ECO:0000313" key="1">
    <source>
        <dbReference type="EMBL" id="MFK2824260.1"/>
    </source>
</evidence>
<dbReference type="SUPFAM" id="SSF140663">
    <property type="entry name" value="TTHA0068-like"/>
    <property type="match status" value="1"/>
</dbReference>
<protein>
    <submittedName>
        <fullName evidence="1">DUF309 domain-containing protein</fullName>
    </submittedName>
</protein>
<dbReference type="PANTHER" id="PTHR34796">
    <property type="entry name" value="EXPRESSED PROTEIN"/>
    <property type="match status" value="1"/>
</dbReference>
<dbReference type="PANTHER" id="PTHR34796:SF1">
    <property type="entry name" value="EXPRESSED PROTEIN"/>
    <property type="match status" value="1"/>
</dbReference>
<keyword evidence="2" id="KW-1185">Reference proteome</keyword>
<dbReference type="InterPro" id="IPR005500">
    <property type="entry name" value="DUF309"/>
</dbReference>
<reference evidence="1 2" key="1">
    <citation type="submission" date="2023-07" db="EMBL/GenBank/DDBJ databases">
        <title>Bacillus lucianemedeirus sp. nov, a new species isolated from an immunobiological production facility.</title>
        <authorList>
            <person name="Costa L.V."/>
            <person name="Miranda R.V.S.L."/>
            <person name="Brandao M.L.L."/>
            <person name="Reis C.M.F."/>
            <person name="Frazao A.M."/>
            <person name="Cruz F.V."/>
            <person name="Baio P.V.P."/>
            <person name="Veras J.F.C."/>
            <person name="Ramos J.N."/>
            <person name="Vieira V."/>
        </authorList>
    </citation>
    <scope>NUCLEOTIDE SEQUENCE [LARGE SCALE GENOMIC DNA]</scope>
    <source>
        <strain evidence="1 2">B190/17</strain>
    </source>
</reference>